<dbReference type="EMBL" id="KZ993199">
    <property type="protein sequence ID" value="RKP05248.1"/>
    <property type="molecule type" value="Genomic_DNA"/>
</dbReference>
<keyword evidence="1" id="KW-0732">Signal</keyword>
<name>A0A4P9XHU8_9FUNG</name>
<evidence type="ECO:0000313" key="2">
    <source>
        <dbReference type="EMBL" id="RKP05248.1"/>
    </source>
</evidence>
<organism evidence="2 3">
    <name type="scientific">Thamnocephalis sphaerospora</name>
    <dbReference type="NCBI Taxonomy" id="78915"/>
    <lineage>
        <taxon>Eukaryota</taxon>
        <taxon>Fungi</taxon>
        <taxon>Fungi incertae sedis</taxon>
        <taxon>Zoopagomycota</taxon>
        <taxon>Zoopagomycotina</taxon>
        <taxon>Zoopagomycetes</taxon>
        <taxon>Zoopagales</taxon>
        <taxon>Sigmoideomycetaceae</taxon>
        <taxon>Thamnocephalis</taxon>
    </lineage>
</organism>
<dbReference type="PROSITE" id="PS51257">
    <property type="entry name" value="PROKAR_LIPOPROTEIN"/>
    <property type="match status" value="1"/>
</dbReference>
<dbReference type="AlphaFoldDB" id="A0A4P9XHU8"/>
<proteinExistence type="predicted"/>
<protein>
    <submittedName>
        <fullName evidence="2">Uncharacterized protein</fullName>
    </submittedName>
</protein>
<keyword evidence="3" id="KW-1185">Reference proteome</keyword>
<feature type="signal peptide" evidence="1">
    <location>
        <begin position="1"/>
        <end position="27"/>
    </location>
</feature>
<reference evidence="3" key="1">
    <citation type="journal article" date="2018" name="Nat. Microbiol.">
        <title>Leveraging single-cell genomics to expand the fungal tree of life.</title>
        <authorList>
            <person name="Ahrendt S.R."/>
            <person name="Quandt C.A."/>
            <person name="Ciobanu D."/>
            <person name="Clum A."/>
            <person name="Salamov A."/>
            <person name="Andreopoulos B."/>
            <person name="Cheng J.F."/>
            <person name="Woyke T."/>
            <person name="Pelin A."/>
            <person name="Henrissat B."/>
            <person name="Reynolds N.K."/>
            <person name="Benny G.L."/>
            <person name="Smith M.E."/>
            <person name="James T.Y."/>
            <person name="Grigoriev I.V."/>
        </authorList>
    </citation>
    <scope>NUCLEOTIDE SEQUENCE [LARGE SCALE GENOMIC DNA]</scope>
    <source>
        <strain evidence="3">RSA 1356</strain>
    </source>
</reference>
<gene>
    <name evidence="2" type="ORF">THASP1DRAFT_32912</name>
</gene>
<evidence type="ECO:0000313" key="3">
    <source>
        <dbReference type="Proteomes" id="UP000271241"/>
    </source>
</evidence>
<sequence length="247" mass="27414">MRLVSLLGITAATIFAALTCFSPSASACGDSKDAEPIPPIKDQLIAFREYSSLFTIYPHFGLLQPEGTQAVYKNDTQGRVRGVNFVNANGAAIIKALFEYRPVYNPRNSRHPEDGQYDVPHYKQIQYAFIKAYSEDGGRMTDYAYIQFNYGGEDYIPLYEDLDVTTPRGTAHAGHPSLMLGGCVTVSKEEMSLAYSIAFPGEERIDEMIDGTIVLELPGQPRREIWLALESNNDKVSIMPASKINNL</sequence>
<accession>A0A4P9XHU8</accession>
<evidence type="ECO:0000256" key="1">
    <source>
        <dbReference type="SAM" id="SignalP"/>
    </source>
</evidence>
<feature type="chain" id="PRO_5020996326" evidence="1">
    <location>
        <begin position="28"/>
        <end position="247"/>
    </location>
</feature>
<dbReference type="Proteomes" id="UP000271241">
    <property type="component" value="Unassembled WGS sequence"/>
</dbReference>